<feature type="region of interest" description="Disordered" evidence="1">
    <location>
        <begin position="553"/>
        <end position="583"/>
    </location>
</feature>
<dbReference type="AlphaFoldDB" id="A0A4R5YLS9"/>
<protein>
    <submittedName>
        <fullName evidence="2">ATP/GTP-binding protein</fullName>
    </submittedName>
</protein>
<dbReference type="Proteomes" id="UP000295163">
    <property type="component" value="Unassembled WGS sequence"/>
</dbReference>
<name>A0A4R5YLS9_KOCRO</name>
<feature type="region of interest" description="Disordered" evidence="1">
    <location>
        <begin position="39"/>
        <end position="64"/>
    </location>
</feature>
<reference evidence="2 3" key="1">
    <citation type="submission" date="2019-03" db="EMBL/GenBank/DDBJ databases">
        <title>Genome Sequencing and Assembly of Various Microbes Isolated from Partially Reclaimed Soil and Acid Mine Drainage (AMD) Site.</title>
        <authorList>
            <person name="Steinbock B."/>
            <person name="Bechtold R."/>
            <person name="Sevigny J.L."/>
            <person name="Thomas D."/>
            <person name="Cuthill L.R."/>
            <person name="Aveiro Johannsen E.J."/>
            <person name="Thomas K."/>
            <person name="Ghosh A."/>
        </authorList>
    </citation>
    <scope>NUCLEOTIDE SEQUENCE [LARGE SCALE GENOMIC DNA]</scope>
    <source>
        <strain evidence="2 3">S-A3</strain>
    </source>
</reference>
<evidence type="ECO:0000256" key="1">
    <source>
        <dbReference type="SAM" id="MobiDB-lite"/>
    </source>
</evidence>
<comment type="caution">
    <text evidence="2">The sequence shown here is derived from an EMBL/GenBank/DDBJ whole genome shotgun (WGS) entry which is preliminary data.</text>
</comment>
<evidence type="ECO:0000313" key="3">
    <source>
        <dbReference type="Proteomes" id="UP000295163"/>
    </source>
</evidence>
<dbReference type="PANTHER" id="PTHR30121:SF6">
    <property type="entry name" value="SLR6007 PROTEIN"/>
    <property type="match status" value="1"/>
</dbReference>
<gene>
    <name evidence="2" type="ORF">E2R59_00150</name>
</gene>
<dbReference type="SUPFAM" id="SSF52540">
    <property type="entry name" value="P-loop containing nucleoside triphosphate hydrolases"/>
    <property type="match status" value="1"/>
</dbReference>
<feature type="compositionally biased region" description="Polar residues" evidence="1">
    <location>
        <begin position="41"/>
        <end position="51"/>
    </location>
</feature>
<sequence>MATKNAKQIILPASRGSATTTVLDRAFARTKLGKVFAKPQRTGSTSVTASSARRPGLRGHKGRGLGEAQLLHPIREMRGTNYQVCGLFPFPMGGGSPLEGVPLGRNLLSGEPVCCDPISWFLKLRVISNPSAFVMANPGLGKSSLLRRMAIGLAAFGVWPLILGDIKGEHVAMIEHLGGAVLPLGRGVGHINPLDDCGAVAAAKLLSPARAEELLDELHSRRRSLIASLIAILRKKPLDEREESILDRCLTVLEARHAESGTVPVMADLRQVLQDKPVQVREVALDRGDDARYEDITEGLESSLNSLCGSGAFGQMFAHPSTNRIDASRPMVFDLSRISQTESDLRAATLMACWSAGFGTVTTSNMLADDGVIERQRFLVILDELWNTLAAGPGIVDQVNALTRLNREWGVGQIMASHTPSDLMAVRGEEDRAKAKGIMDRCGIKILGGLAKSEMPLLTESVPLSMREQEQLAIWQDPPAWNRRGDEALEYTNDDVYAPTDQAFTDDELTQWLADDENAAWYFDDRTTTPPPGQGKFFIKVGSRAGIPFSMEFTPTERRSQVHDTEKKWHEAKSRAAQERGER</sequence>
<dbReference type="EMBL" id="SMZT01000001">
    <property type="protein sequence ID" value="TDL46474.1"/>
    <property type="molecule type" value="Genomic_DNA"/>
</dbReference>
<feature type="compositionally biased region" description="Basic and acidic residues" evidence="1">
    <location>
        <begin position="555"/>
        <end position="583"/>
    </location>
</feature>
<accession>A0A4R5YLS9</accession>
<dbReference type="InterPro" id="IPR051162">
    <property type="entry name" value="T4SS_component"/>
</dbReference>
<dbReference type="GeneID" id="64345803"/>
<dbReference type="Gene3D" id="3.40.50.300">
    <property type="entry name" value="P-loop containing nucleotide triphosphate hydrolases"/>
    <property type="match status" value="2"/>
</dbReference>
<dbReference type="RefSeq" id="WP_133408755.1">
    <property type="nucleotide sequence ID" value="NZ_SMZT01000001.1"/>
</dbReference>
<dbReference type="InterPro" id="IPR027417">
    <property type="entry name" value="P-loop_NTPase"/>
</dbReference>
<proteinExistence type="predicted"/>
<dbReference type="CDD" id="cd01127">
    <property type="entry name" value="TrwB_TraG_TraD_VirD4"/>
    <property type="match status" value="1"/>
</dbReference>
<dbReference type="PANTHER" id="PTHR30121">
    <property type="entry name" value="UNCHARACTERIZED PROTEIN YJGR-RELATED"/>
    <property type="match status" value="1"/>
</dbReference>
<evidence type="ECO:0000313" key="2">
    <source>
        <dbReference type="EMBL" id="TDL46474.1"/>
    </source>
</evidence>
<organism evidence="2 3">
    <name type="scientific">Kocuria rosea</name>
    <name type="common">Deinococcus erythromyxa</name>
    <name type="synonym">Micrococcus rubens</name>
    <dbReference type="NCBI Taxonomy" id="1275"/>
    <lineage>
        <taxon>Bacteria</taxon>
        <taxon>Bacillati</taxon>
        <taxon>Actinomycetota</taxon>
        <taxon>Actinomycetes</taxon>
        <taxon>Micrococcales</taxon>
        <taxon>Micrococcaceae</taxon>
        <taxon>Kocuria</taxon>
    </lineage>
</organism>